<dbReference type="InterPro" id="IPR004843">
    <property type="entry name" value="Calcineurin-like_PHP"/>
</dbReference>
<dbReference type="GO" id="GO:0005737">
    <property type="term" value="C:cytoplasm"/>
    <property type="evidence" value="ECO:0007669"/>
    <property type="project" value="TreeGrafter"/>
</dbReference>
<evidence type="ECO:0000313" key="3">
    <source>
        <dbReference type="Proteomes" id="UP000307943"/>
    </source>
</evidence>
<dbReference type="InterPro" id="IPR029052">
    <property type="entry name" value="Metallo-depent_PP-like"/>
</dbReference>
<dbReference type="SUPFAM" id="SSF56300">
    <property type="entry name" value="Metallo-dependent phosphatases"/>
    <property type="match status" value="1"/>
</dbReference>
<accession>A0A5C4T9Q8</accession>
<dbReference type="PANTHER" id="PTHR32440">
    <property type="entry name" value="PHOSPHATASE DCR2-RELATED-RELATED"/>
    <property type="match status" value="1"/>
</dbReference>
<reference evidence="2 3" key="1">
    <citation type="submission" date="2019-05" db="EMBL/GenBank/DDBJ databases">
        <title>We sequenced the genome of Paenibacillus hemerocallicola KCTC 33185 for further insight into its adaptation and study the phylogeny of Paenibacillus.</title>
        <authorList>
            <person name="Narsing Rao M.P."/>
        </authorList>
    </citation>
    <scope>NUCLEOTIDE SEQUENCE [LARGE SCALE GENOMIC DNA]</scope>
    <source>
        <strain evidence="2 3">KCTC 33185</strain>
    </source>
</reference>
<organism evidence="2 3">
    <name type="scientific">Paenibacillus hemerocallicola</name>
    <dbReference type="NCBI Taxonomy" id="1172614"/>
    <lineage>
        <taxon>Bacteria</taxon>
        <taxon>Bacillati</taxon>
        <taxon>Bacillota</taxon>
        <taxon>Bacilli</taxon>
        <taxon>Bacillales</taxon>
        <taxon>Paenibacillaceae</taxon>
        <taxon>Paenibacillus</taxon>
    </lineage>
</organism>
<dbReference type="EMBL" id="VDCQ01000017">
    <property type="protein sequence ID" value="TNJ65625.1"/>
    <property type="molecule type" value="Genomic_DNA"/>
</dbReference>
<dbReference type="RefSeq" id="WP_139602918.1">
    <property type="nucleotide sequence ID" value="NZ_VDCQ01000017.1"/>
</dbReference>
<sequence length="333" mass="36378">MKLRVETASERADEAGLSVQKRSLRFRSDGTFTIAQFADVHNGGDAPEDRLSLALIERVLELERPDLAVFTGDLIRRGPDARAQFAEVTACAADAGIPYAFVFGNHDSRKDATRAELMEQERRQPYCVAEAGPESLGGVGNYTIPIEGSRPADAPAAALYFFDSECNAPDWACIDGRGEWIGSDKADWYAAESARLTERSGGPLPALAFFHIPLPEYEEVWQSRVCYGSKYAEVRCPALNVGLFAAMVEGGDVMGTFVGHDHSNDYWGELAGIRLCYGRASGFNGTVVGGLQRGSRLIRLREGERGFQTWIRLADGTAEPSQPEHLPEQSSHS</sequence>
<gene>
    <name evidence="2" type="ORF">FE784_14485</name>
</gene>
<dbReference type="OrthoDB" id="9816081at2"/>
<proteinExistence type="predicted"/>
<feature type="domain" description="Calcineurin-like phosphoesterase" evidence="1">
    <location>
        <begin position="33"/>
        <end position="215"/>
    </location>
</feature>
<dbReference type="CDD" id="cd07383">
    <property type="entry name" value="MPP_Dcr2"/>
    <property type="match status" value="1"/>
</dbReference>
<protein>
    <submittedName>
        <fullName evidence="2">Metallophosphoesterase</fullName>
    </submittedName>
</protein>
<name>A0A5C4T9Q8_9BACL</name>
<keyword evidence="3" id="KW-1185">Reference proteome</keyword>
<evidence type="ECO:0000259" key="1">
    <source>
        <dbReference type="Pfam" id="PF00149"/>
    </source>
</evidence>
<dbReference type="Proteomes" id="UP000307943">
    <property type="component" value="Unassembled WGS sequence"/>
</dbReference>
<dbReference type="Pfam" id="PF00149">
    <property type="entry name" value="Metallophos"/>
    <property type="match status" value="1"/>
</dbReference>
<dbReference type="GO" id="GO:0016788">
    <property type="term" value="F:hydrolase activity, acting on ester bonds"/>
    <property type="evidence" value="ECO:0007669"/>
    <property type="project" value="TreeGrafter"/>
</dbReference>
<comment type="caution">
    <text evidence="2">The sequence shown here is derived from an EMBL/GenBank/DDBJ whole genome shotgun (WGS) entry which is preliminary data.</text>
</comment>
<evidence type="ECO:0000313" key="2">
    <source>
        <dbReference type="EMBL" id="TNJ65625.1"/>
    </source>
</evidence>
<dbReference type="Gene3D" id="3.60.21.10">
    <property type="match status" value="1"/>
</dbReference>
<dbReference type="AlphaFoldDB" id="A0A5C4T9Q8"/>